<dbReference type="PANTHER" id="PTHR47843:SF5">
    <property type="entry name" value="BTB_POZ DOMAIN PROTEIN"/>
    <property type="match status" value="1"/>
</dbReference>
<dbReference type="InterPro" id="IPR000210">
    <property type="entry name" value="BTB/POZ_dom"/>
</dbReference>
<reference evidence="3" key="1">
    <citation type="submission" date="2015-10" db="EMBL/GenBank/DDBJ databases">
        <authorList>
            <person name="Regsiter A."/>
            <person name="william w."/>
        </authorList>
    </citation>
    <scope>NUCLEOTIDE SEQUENCE</scope>
    <source>
        <strain evidence="3">Montdore</strain>
    </source>
</reference>
<accession>A0A292PZS6</accession>
<evidence type="ECO:0000313" key="4">
    <source>
        <dbReference type="Proteomes" id="UP001412239"/>
    </source>
</evidence>
<dbReference type="PROSITE" id="PS50097">
    <property type="entry name" value="BTB"/>
    <property type="match status" value="1"/>
</dbReference>
<evidence type="ECO:0000256" key="1">
    <source>
        <dbReference type="SAM" id="MobiDB-lite"/>
    </source>
</evidence>
<dbReference type="Pfam" id="PF00651">
    <property type="entry name" value="BTB"/>
    <property type="match status" value="1"/>
</dbReference>
<dbReference type="SUPFAM" id="SSF54695">
    <property type="entry name" value="POZ domain"/>
    <property type="match status" value="1"/>
</dbReference>
<protein>
    <recommendedName>
        <fullName evidence="2">BTB domain-containing protein</fullName>
    </recommendedName>
</protein>
<feature type="domain" description="BTB" evidence="2">
    <location>
        <begin position="33"/>
        <end position="100"/>
    </location>
</feature>
<dbReference type="EMBL" id="LN890996">
    <property type="protein sequence ID" value="CUS12291.1"/>
    <property type="molecule type" value="Genomic_DNA"/>
</dbReference>
<sequence length="441" mass="48895">MSADTGDPKSNTTASGADRKGAQPRSPFETQIFQITAQGGERCFYTHASILSKCSGPLRSAVEGDWKESSEHIINLNDWDGGTVERLLQFLHTGGYQWPLPEKLVAEKLGFTEAKNKTFTFSSPPTTKAESYEICRPLTPIDQLVVADETPIIQSDYNAWLSTIKPSEYDLGDLLLSHAKIYALASYKDIEGLKRMALNRTLKTLTALGTIESGSREVTHITQLLKYVYENTTPLSSSREPMRKLVVRFTALNLTILNSDNKISGLMSSIGGLTEDLMSDVTRRVQAFELADSITAKLFISDLEVRIGGEEPWNCVREYNWGDPNLNSGIPLPPVWLVPKYTEVEEQACTSFEKCTVLTGGYIHDKSDVIPFPKAKGILMPCRDGPSRIRHVQLLRTSTATTALIMGQQVGKTGVLECINYHSPPGASGISYTYLHLMWKY</sequence>
<dbReference type="Gene3D" id="3.30.710.10">
    <property type="entry name" value="Potassium Channel Kv1.1, Chain A"/>
    <property type="match status" value="1"/>
</dbReference>
<dbReference type="AlphaFoldDB" id="A0A292PZS6"/>
<feature type="region of interest" description="Disordered" evidence="1">
    <location>
        <begin position="1"/>
        <end position="26"/>
    </location>
</feature>
<proteinExistence type="predicted"/>
<dbReference type="Proteomes" id="UP001412239">
    <property type="component" value="Unassembled WGS sequence"/>
</dbReference>
<name>A0A292PZS6_9PEZI</name>
<keyword evidence="4" id="KW-1185">Reference proteome</keyword>
<dbReference type="PANTHER" id="PTHR47843">
    <property type="entry name" value="BTB DOMAIN-CONTAINING PROTEIN-RELATED"/>
    <property type="match status" value="1"/>
</dbReference>
<dbReference type="CDD" id="cd18186">
    <property type="entry name" value="BTB_POZ_ZBTB_KLHL-like"/>
    <property type="match status" value="1"/>
</dbReference>
<organism evidence="3 4">
    <name type="scientific">Tuber aestivum</name>
    <name type="common">summer truffle</name>
    <dbReference type="NCBI Taxonomy" id="59557"/>
    <lineage>
        <taxon>Eukaryota</taxon>
        <taxon>Fungi</taxon>
        <taxon>Dikarya</taxon>
        <taxon>Ascomycota</taxon>
        <taxon>Pezizomycotina</taxon>
        <taxon>Pezizomycetes</taxon>
        <taxon>Pezizales</taxon>
        <taxon>Tuberaceae</taxon>
        <taxon>Tuber</taxon>
    </lineage>
</organism>
<evidence type="ECO:0000313" key="3">
    <source>
        <dbReference type="EMBL" id="CUS12291.1"/>
    </source>
</evidence>
<evidence type="ECO:0000259" key="2">
    <source>
        <dbReference type="PROSITE" id="PS50097"/>
    </source>
</evidence>
<gene>
    <name evidence="3" type="ORF">GSTUAT00003617001</name>
</gene>
<dbReference type="InterPro" id="IPR011333">
    <property type="entry name" value="SKP1/BTB/POZ_sf"/>
</dbReference>